<keyword evidence="1" id="KW-0812">Transmembrane</keyword>
<dbReference type="OrthoDB" id="8605782at2"/>
<keyword evidence="3" id="KW-1185">Reference proteome</keyword>
<dbReference type="Proteomes" id="UP000272412">
    <property type="component" value="Unassembled WGS sequence"/>
</dbReference>
<feature type="transmembrane region" description="Helical" evidence="1">
    <location>
        <begin position="200"/>
        <end position="221"/>
    </location>
</feature>
<proteinExistence type="predicted"/>
<keyword evidence="1" id="KW-1133">Transmembrane helix</keyword>
<protein>
    <submittedName>
        <fullName evidence="2">Uncharacterized protein</fullName>
    </submittedName>
</protein>
<dbReference type="EMBL" id="RPFL01000029">
    <property type="protein sequence ID" value="RPD85003.1"/>
    <property type="molecule type" value="Genomic_DNA"/>
</dbReference>
<comment type="caution">
    <text evidence="2">The sequence shown here is derived from an EMBL/GenBank/DDBJ whole genome shotgun (WGS) entry which is preliminary data.</text>
</comment>
<gene>
    <name evidence="2" type="ORF">EGK74_10030</name>
</gene>
<name>A0A3N4NCG2_9NEIS</name>
<dbReference type="KEGG" id="nwx:CGZ65_10980"/>
<accession>A0A3N4NCG2</accession>
<evidence type="ECO:0000313" key="3">
    <source>
        <dbReference type="Proteomes" id="UP000272412"/>
    </source>
</evidence>
<dbReference type="RefSeq" id="WP_096295830.1">
    <property type="nucleotide sequence ID" value="NZ_CP023429.1"/>
</dbReference>
<evidence type="ECO:0000313" key="2">
    <source>
        <dbReference type="EMBL" id="RPD85003.1"/>
    </source>
</evidence>
<organism evidence="2 3">
    <name type="scientific">Neisseria weixii</name>
    <dbReference type="NCBI Taxonomy" id="1853276"/>
    <lineage>
        <taxon>Bacteria</taxon>
        <taxon>Pseudomonadati</taxon>
        <taxon>Pseudomonadota</taxon>
        <taxon>Betaproteobacteria</taxon>
        <taxon>Neisseriales</taxon>
        <taxon>Neisseriaceae</taxon>
        <taxon>Neisseria</taxon>
    </lineage>
</organism>
<sequence>MNQKAKLYDVYVSYPPNVDRERINACLYDNLPGNEAEDLVQALAERPQAIIAENCTQEERENAQHYFNYLGLDVIVRHSLELAPSSLNSESEEGAPAEISQCPVCMTIIEDPDKPHCVVCDFQFSSATPQVIDRKRIEWQEKLAFEHKKQTEIAHKLKQEREREEKILRKQIRAELEEKLREELGENRTLIAIAAKRKNILIGIVAFILMILLVAAGYFAAKFL</sequence>
<reference evidence="2 3" key="1">
    <citation type="submission" date="2018-11" db="EMBL/GenBank/DDBJ databases">
        <title>Neisseria weixii sp. nov. isolated from the rectal contents of plateau pika (Ochotona cruzoniae).</title>
        <authorList>
            <person name="Zhang G."/>
        </authorList>
    </citation>
    <scope>NUCLEOTIDE SEQUENCE [LARGE SCALE GENOMIC DNA]</scope>
    <source>
        <strain evidence="2 3">10009</strain>
    </source>
</reference>
<keyword evidence="1" id="KW-0472">Membrane</keyword>
<evidence type="ECO:0000256" key="1">
    <source>
        <dbReference type="SAM" id="Phobius"/>
    </source>
</evidence>
<dbReference type="AlphaFoldDB" id="A0A3N4NCG2"/>